<evidence type="ECO:0000313" key="1">
    <source>
        <dbReference type="EMBL" id="MFC4472193.1"/>
    </source>
</evidence>
<evidence type="ECO:0000313" key="2">
    <source>
        <dbReference type="Proteomes" id="UP001596012"/>
    </source>
</evidence>
<accession>A0ABV8Z797</accession>
<keyword evidence="2" id="KW-1185">Reference proteome</keyword>
<proteinExistence type="predicted"/>
<reference evidence="2" key="1">
    <citation type="journal article" date="2019" name="Int. J. Syst. Evol. Microbiol.">
        <title>The Global Catalogue of Microorganisms (GCM) 10K type strain sequencing project: providing services to taxonomists for standard genome sequencing and annotation.</title>
        <authorList>
            <consortium name="The Broad Institute Genomics Platform"/>
            <consortium name="The Broad Institute Genome Sequencing Center for Infectious Disease"/>
            <person name="Wu L."/>
            <person name="Ma J."/>
        </authorList>
    </citation>
    <scope>NUCLEOTIDE SEQUENCE [LARGE SCALE GENOMIC DNA]</scope>
    <source>
        <strain evidence="2">DT43</strain>
    </source>
</reference>
<comment type="caution">
    <text evidence="1">The sequence shown here is derived from an EMBL/GenBank/DDBJ whole genome shotgun (WGS) entry which is preliminary data.</text>
</comment>
<dbReference type="RefSeq" id="WP_386355572.1">
    <property type="nucleotide sequence ID" value="NZ_JBHSFG010000110.1"/>
</dbReference>
<protein>
    <submittedName>
        <fullName evidence="1">Uncharacterized protein</fullName>
    </submittedName>
</protein>
<dbReference type="EMBL" id="JBHSFG010000110">
    <property type="protein sequence ID" value="MFC4472193.1"/>
    <property type="molecule type" value="Genomic_DNA"/>
</dbReference>
<organism evidence="1 2">
    <name type="scientific">Streptomyces xiangluensis</name>
    <dbReference type="NCBI Taxonomy" id="2665720"/>
    <lineage>
        <taxon>Bacteria</taxon>
        <taxon>Bacillati</taxon>
        <taxon>Actinomycetota</taxon>
        <taxon>Actinomycetes</taxon>
        <taxon>Kitasatosporales</taxon>
        <taxon>Streptomycetaceae</taxon>
        <taxon>Streptomyces</taxon>
    </lineage>
</organism>
<name>A0ABV8Z797_9ACTN</name>
<sequence length="42" mass="4188">MHQLLNAAGALAALHVLGQDCDVAVEQLGYFQGGAAAHDPGG</sequence>
<dbReference type="Proteomes" id="UP001596012">
    <property type="component" value="Unassembled WGS sequence"/>
</dbReference>
<gene>
    <name evidence="1" type="ORF">ACFPH6_48285</name>
</gene>